<proteinExistence type="predicted"/>
<sequence length="334" mass="36884">MTPEAFKEILTRYCQGQCTPQEEALVQEWYDTIDTSNRQALPEEQRIILEAKAWSQLSARVRDGRQPRFHLLYKIAACLALFVLAAGGWYYFTHTPDAPVASITADTLPAGWRAEYNRGQTPRMILLTDGSRVMLYPGSTLCFPQTFNRGRREVTLTGEGFFDVQRDTLSPFLVYTQEVTTRVLGTSFTIKAYANAPEITVAVATGRVAVYKQKPGTPLDAAAVVLSPNQQAVYNRQNDRVKKALVAHPRIIPAASANPTMSYEAASVTSIFQALEESYGVDFVYDETTVTGCTLTTTLTDEDLHARIRIVCEAIGATYTVQDTSIVITGTGCP</sequence>
<dbReference type="AlphaFoldDB" id="A0AAP2GP36"/>
<feature type="domain" description="FecR protein" evidence="2">
    <location>
        <begin position="124"/>
        <end position="208"/>
    </location>
</feature>
<dbReference type="InterPro" id="IPR032508">
    <property type="entry name" value="FecR_C"/>
</dbReference>
<evidence type="ECO:0000259" key="2">
    <source>
        <dbReference type="Pfam" id="PF04773"/>
    </source>
</evidence>
<accession>A0AAP2GP36</accession>
<evidence type="ECO:0000313" key="5">
    <source>
        <dbReference type="Proteomes" id="UP001319080"/>
    </source>
</evidence>
<gene>
    <name evidence="4" type="ORF">KK062_08225</name>
</gene>
<protein>
    <submittedName>
        <fullName evidence="4">FecR domain-containing protein</fullName>
    </submittedName>
</protein>
<name>A0AAP2GP36_9BACT</name>
<dbReference type="GO" id="GO:0016989">
    <property type="term" value="F:sigma factor antagonist activity"/>
    <property type="evidence" value="ECO:0007669"/>
    <property type="project" value="TreeGrafter"/>
</dbReference>
<dbReference type="PANTHER" id="PTHR30273">
    <property type="entry name" value="PERIPLASMIC SIGNAL SENSOR AND SIGMA FACTOR ACTIVATOR FECR-RELATED"/>
    <property type="match status" value="1"/>
</dbReference>
<dbReference type="Gene3D" id="3.55.50.30">
    <property type="match status" value="1"/>
</dbReference>
<organism evidence="4 5">
    <name type="scientific">Dawidia cretensis</name>
    <dbReference type="NCBI Taxonomy" id="2782350"/>
    <lineage>
        <taxon>Bacteria</taxon>
        <taxon>Pseudomonadati</taxon>
        <taxon>Bacteroidota</taxon>
        <taxon>Cytophagia</taxon>
        <taxon>Cytophagales</taxon>
        <taxon>Chryseotaleaceae</taxon>
        <taxon>Dawidia</taxon>
    </lineage>
</organism>
<keyword evidence="1" id="KW-0812">Transmembrane</keyword>
<dbReference type="RefSeq" id="WP_254083796.1">
    <property type="nucleotide sequence ID" value="NZ_JAHESE010000005.1"/>
</dbReference>
<dbReference type="InterPro" id="IPR012373">
    <property type="entry name" value="Ferrdict_sens_TM"/>
</dbReference>
<dbReference type="Pfam" id="PF16344">
    <property type="entry name" value="FecR_C"/>
    <property type="match status" value="1"/>
</dbReference>
<keyword evidence="5" id="KW-1185">Reference proteome</keyword>
<keyword evidence="1" id="KW-1133">Transmembrane helix</keyword>
<dbReference type="InterPro" id="IPR006860">
    <property type="entry name" value="FecR"/>
</dbReference>
<dbReference type="Pfam" id="PF04773">
    <property type="entry name" value="FecR"/>
    <property type="match status" value="1"/>
</dbReference>
<feature type="domain" description="Protein FecR C-terminal" evidence="3">
    <location>
        <begin position="262"/>
        <end position="328"/>
    </location>
</feature>
<dbReference type="EMBL" id="JAHESE010000005">
    <property type="protein sequence ID" value="MBT1708206.1"/>
    <property type="molecule type" value="Genomic_DNA"/>
</dbReference>
<dbReference type="Proteomes" id="UP001319080">
    <property type="component" value="Unassembled WGS sequence"/>
</dbReference>
<comment type="caution">
    <text evidence="4">The sequence shown here is derived from an EMBL/GenBank/DDBJ whole genome shotgun (WGS) entry which is preliminary data.</text>
</comment>
<evidence type="ECO:0000256" key="1">
    <source>
        <dbReference type="SAM" id="Phobius"/>
    </source>
</evidence>
<evidence type="ECO:0000259" key="3">
    <source>
        <dbReference type="Pfam" id="PF16344"/>
    </source>
</evidence>
<dbReference type="PIRSF" id="PIRSF018266">
    <property type="entry name" value="FecR"/>
    <property type="match status" value="1"/>
</dbReference>
<dbReference type="PANTHER" id="PTHR30273:SF2">
    <property type="entry name" value="PROTEIN FECR"/>
    <property type="match status" value="1"/>
</dbReference>
<dbReference type="Gene3D" id="2.60.120.1440">
    <property type="match status" value="1"/>
</dbReference>
<evidence type="ECO:0000313" key="4">
    <source>
        <dbReference type="EMBL" id="MBT1708206.1"/>
    </source>
</evidence>
<reference evidence="4 5" key="1">
    <citation type="submission" date="2021-05" db="EMBL/GenBank/DDBJ databases">
        <title>A Polyphasic approach of four new species of the genus Ohtaekwangia: Ohtaekwangia histidinii sp. nov., Ohtaekwangia cretensis sp. nov., Ohtaekwangia indiensis sp. nov., Ohtaekwangia reichenbachii sp. nov. from diverse environment.</title>
        <authorList>
            <person name="Octaviana S."/>
        </authorList>
    </citation>
    <scope>NUCLEOTIDE SEQUENCE [LARGE SCALE GENOMIC DNA]</scope>
    <source>
        <strain evidence="4 5">PWU5</strain>
    </source>
</reference>
<feature type="transmembrane region" description="Helical" evidence="1">
    <location>
        <begin position="71"/>
        <end position="92"/>
    </location>
</feature>
<keyword evidence="1" id="KW-0472">Membrane</keyword>